<dbReference type="Proteomes" id="UP001196873">
    <property type="component" value="Unassembled WGS sequence"/>
</dbReference>
<comment type="caution">
    <text evidence="2">The sequence shown here is derived from an EMBL/GenBank/DDBJ whole genome shotgun (WGS) entry which is preliminary data.</text>
</comment>
<sequence length="110" mass="12802">MEESTYYWLEAFVIIFGIAIIVVGVWYHINYGKFKPKIEVFSDGSARMIFFGVSERCKKQMVRFNAEYQVGHTVTFNGNNYVIEEIKPIDAFDAKYLGQRHGLACYLKQL</sequence>
<keyword evidence="1" id="KW-1133">Transmembrane helix</keyword>
<evidence type="ECO:0000256" key="1">
    <source>
        <dbReference type="SAM" id="Phobius"/>
    </source>
</evidence>
<reference evidence="2" key="1">
    <citation type="submission" date="2021-07" db="EMBL/GenBank/DDBJ databases">
        <title>Genomic diversity and antimicrobial resistance of Prevotella spp. isolated from chronic lung disease airways.</title>
        <authorList>
            <person name="Webb K.A."/>
            <person name="Olagoke O.S."/>
            <person name="Baird T."/>
            <person name="Neill J."/>
            <person name="Pham A."/>
            <person name="Wells T.J."/>
            <person name="Ramsay K.A."/>
            <person name="Bell S.C."/>
            <person name="Sarovich D.S."/>
            <person name="Price E.P."/>
        </authorList>
    </citation>
    <scope>NUCLEOTIDE SEQUENCE</scope>
    <source>
        <strain evidence="2">SCHI0047.S.3</strain>
    </source>
</reference>
<evidence type="ECO:0000313" key="2">
    <source>
        <dbReference type="EMBL" id="MBW4866995.1"/>
    </source>
</evidence>
<dbReference type="AlphaFoldDB" id="A0AAW4NQA9"/>
<feature type="transmembrane region" description="Helical" evidence="1">
    <location>
        <begin position="6"/>
        <end position="27"/>
    </location>
</feature>
<evidence type="ECO:0000313" key="3">
    <source>
        <dbReference type="Proteomes" id="UP001196873"/>
    </source>
</evidence>
<proteinExistence type="predicted"/>
<organism evidence="2 3">
    <name type="scientific">Segatella salivae</name>
    <dbReference type="NCBI Taxonomy" id="228604"/>
    <lineage>
        <taxon>Bacteria</taxon>
        <taxon>Pseudomonadati</taxon>
        <taxon>Bacteroidota</taxon>
        <taxon>Bacteroidia</taxon>
        <taxon>Bacteroidales</taxon>
        <taxon>Prevotellaceae</taxon>
        <taxon>Segatella</taxon>
    </lineage>
</organism>
<name>A0AAW4NQA9_9BACT</name>
<accession>A0AAW4NQA9</accession>
<gene>
    <name evidence="2" type="ORF">KZY68_13520</name>
</gene>
<keyword evidence="1" id="KW-0472">Membrane</keyword>
<dbReference type="EMBL" id="JAHXRF010000032">
    <property type="protein sequence ID" value="MBW4866995.1"/>
    <property type="molecule type" value="Genomic_DNA"/>
</dbReference>
<keyword evidence="1" id="KW-0812">Transmembrane</keyword>
<evidence type="ECO:0008006" key="4">
    <source>
        <dbReference type="Google" id="ProtNLM"/>
    </source>
</evidence>
<dbReference type="RefSeq" id="WP_219426466.1">
    <property type="nucleotide sequence ID" value="NZ_CALIQW010000017.1"/>
</dbReference>
<protein>
    <recommendedName>
        <fullName evidence="4">ATP synthase F0 subunit 8</fullName>
    </recommendedName>
</protein>